<dbReference type="PANTHER" id="PTHR47508:SF4">
    <property type="match status" value="1"/>
</dbReference>
<comment type="caution">
    <text evidence="4">The sequence shown here is derived from an EMBL/GenBank/DDBJ whole genome shotgun (WGS) entry which is preliminary data.</text>
</comment>
<feature type="domain" description="TIR" evidence="3">
    <location>
        <begin position="765"/>
        <end position="908"/>
    </location>
</feature>
<dbReference type="Pfam" id="PF00531">
    <property type="entry name" value="Death"/>
    <property type="match status" value="1"/>
</dbReference>
<dbReference type="Pfam" id="PF13676">
    <property type="entry name" value="TIR_2"/>
    <property type="match status" value="1"/>
</dbReference>
<evidence type="ECO:0000259" key="3">
    <source>
        <dbReference type="PROSITE" id="PS50104"/>
    </source>
</evidence>
<dbReference type="Gene3D" id="1.10.533.10">
    <property type="entry name" value="Death Domain, Fas"/>
    <property type="match status" value="1"/>
</dbReference>
<feature type="region of interest" description="Disordered" evidence="1">
    <location>
        <begin position="939"/>
        <end position="964"/>
    </location>
</feature>
<dbReference type="AlphaFoldDB" id="A0A443SDK1"/>
<dbReference type="Gene3D" id="3.40.50.300">
    <property type="entry name" value="P-loop containing nucleotide triphosphate hydrolases"/>
    <property type="match status" value="1"/>
</dbReference>
<dbReference type="PROSITE" id="PS50017">
    <property type="entry name" value="DEATH_DOMAIN"/>
    <property type="match status" value="1"/>
</dbReference>
<dbReference type="InterPro" id="IPR000157">
    <property type="entry name" value="TIR_dom"/>
</dbReference>
<name>A0A443SDK1_9ACAR</name>
<evidence type="ECO:0000259" key="2">
    <source>
        <dbReference type="PROSITE" id="PS50017"/>
    </source>
</evidence>
<dbReference type="InterPro" id="IPR035897">
    <property type="entry name" value="Toll_tir_struct_dom_sf"/>
</dbReference>
<feature type="domain" description="Death" evidence="2">
    <location>
        <begin position="692"/>
        <end position="760"/>
    </location>
</feature>
<dbReference type="VEuPathDB" id="VectorBase:LDEU006446"/>
<dbReference type="SUPFAM" id="SSF52200">
    <property type="entry name" value="Toll/Interleukin receptor TIR domain"/>
    <property type="match status" value="1"/>
</dbReference>
<dbReference type="InterPro" id="IPR011029">
    <property type="entry name" value="DEATH-like_dom_sf"/>
</dbReference>
<accession>A0A443SDK1</accession>
<organism evidence="4 5">
    <name type="scientific">Leptotrombidium deliense</name>
    <dbReference type="NCBI Taxonomy" id="299467"/>
    <lineage>
        <taxon>Eukaryota</taxon>
        <taxon>Metazoa</taxon>
        <taxon>Ecdysozoa</taxon>
        <taxon>Arthropoda</taxon>
        <taxon>Chelicerata</taxon>
        <taxon>Arachnida</taxon>
        <taxon>Acari</taxon>
        <taxon>Acariformes</taxon>
        <taxon>Trombidiformes</taxon>
        <taxon>Prostigmata</taxon>
        <taxon>Anystina</taxon>
        <taxon>Parasitengona</taxon>
        <taxon>Trombiculoidea</taxon>
        <taxon>Trombiculidae</taxon>
        <taxon>Leptotrombidium</taxon>
    </lineage>
</organism>
<keyword evidence="5" id="KW-1185">Reference proteome</keyword>
<dbReference type="PROSITE" id="PS50104">
    <property type="entry name" value="TIR"/>
    <property type="match status" value="1"/>
</dbReference>
<sequence>MCDALAYNISKSLILKREEVIEGNTPSCSPSDIMKSALRLSNRKSKPIDVNDADVSEMVSCLSEKAKETVKYYLTLSDETFAEPTIDLNALFKIEDYFKFNLWDFSGNSLYFIVNQILLTPYAVYVLVIDVSEDLDAPICQSLENLIQVEMRKKDFSTLQLIHFWLTVLYAQVGTYALSQSFDTENNDESCISSPKVIIVGTHRNSVHLEPLTRDQMVNDTFERILQSLEGKVYKDLVHPKCVAIDCTQMSCDEPSLISEICENVDKIFTNQKLVNFDIPFCWVELRKVFEKLIKRGIHFADFRQIHEVTRSQFSEFANTEILQMALDFYHSQGTIYCFTSNYFGVSETLVILDPLWFVSHFHRLCDTFHEMSSDERESFFSGIFKEELIEKIWINESDHKMLLIGCLERLDIICELCPYVNVEEAPDVAASAMQSKMYIFPWITQTLPESLNGVGLEYDLTDENSLELIIDFNDLLPIGLFSRFSVRLCRWSWSQGWGRRPEVCHSETRIAVDFDHDLIIKINLERSHINVYIIKIYEGMHSEHNSCSGPTPNICVKVRHLIETELEIIQNSFYRRVTYSLQVRCPCDLKCSEHDKTGCQQSECAHFLPLNDCLSNKVVECDYRQVRTNFVQKYFPQASFYSAGISNYDQLVLSENNTSNLYDVIAGWETVFNIEPTWMKDASKMLTTNPGRDWIALAKRLGYSDRDVSKLVDEVTPALALLRDWYESNGRTRYCIDVLLSCLRMISREDVINTIESDVEPEGTAPPIFISYQWDSQQVVLDLRRRLELSGFPCWMDVGLLAGGDSLYGKIYEGISRAKIVVCCLTPRYVASRLCTREVTLADVLHKPILPIMVEPTPWPPPGPMAVIMSSLVYIDLCNIGAHGGIGKRGDSETRFRDILDRISRYLSGYVDAPLIPRNFPILDLFSPVRSVTPQISAAAPAEVRPQTPEEQQQSPEMTTSASQVGYSKKFICV</sequence>
<reference evidence="4 5" key="1">
    <citation type="journal article" date="2018" name="Gigascience">
        <title>Genomes of trombidid mites reveal novel predicted allergens and laterally-transferred genes associated with secondary metabolism.</title>
        <authorList>
            <person name="Dong X."/>
            <person name="Chaisiri K."/>
            <person name="Xia D."/>
            <person name="Armstrong S.D."/>
            <person name="Fang Y."/>
            <person name="Donnelly M.J."/>
            <person name="Kadowaki T."/>
            <person name="McGarry J.W."/>
            <person name="Darby A.C."/>
            <person name="Makepeace B.L."/>
        </authorList>
    </citation>
    <scope>NUCLEOTIDE SEQUENCE [LARGE SCALE GENOMIC DNA]</scope>
    <source>
        <strain evidence="4">UoL-UT</strain>
    </source>
</reference>
<dbReference type="Gene3D" id="3.40.50.10140">
    <property type="entry name" value="Toll/interleukin-1 receptor homology (TIR) domain"/>
    <property type="match status" value="1"/>
</dbReference>
<evidence type="ECO:0000313" key="4">
    <source>
        <dbReference type="EMBL" id="RWS25595.1"/>
    </source>
</evidence>
<dbReference type="SUPFAM" id="SSF47986">
    <property type="entry name" value="DEATH domain"/>
    <property type="match status" value="1"/>
</dbReference>
<feature type="compositionally biased region" description="Low complexity" evidence="1">
    <location>
        <begin position="947"/>
        <end position="962"/>
    </location>
</feature>
<dbReference type="Proteomes" id="UP000288716">
    <property type="component" value="Unassembled WGS sequence"/>
</dbReference>
<evidence type="ECO:0000313" key="5">
    <source>
        <dbReference type="Proteomes" id="UP000288716"/>
    </source>
</evidence>
<dbReference type="InterPro" id="IPR027417">
    <property type="entry name" value="P-loop_NTPase"/>
</dbReference>
<dbReference type="PANTHER" id="PTHR47508">
    <property type="entry name" value="SAM DOMAIN-CONTAINING PROTEIN-RELATED"/>
    <property type="match status" value="1"/>
</dbReference>
<gene>
    <name evidence="4" type="ORF">B4U80_04681</name>
</gene>
<dbReference type="InterPro" id="IPR000488">
    <property type="entry name" value="Death_dom"/>
</dbReference>
<evidence type="ECO:0000256" key="1">
    <source>
        <dbReference type="SAM" id="MobiDB-lite"/>
    </source>
</evidence>
<proteinExistence type="predicted"/>
<dbReference type="EMBL" id="NCKV01003543">
    <property type="protein sequence ID" value="RWS25595.1"/>
    <property type="molecule type" value="Genomic_DNA"/>
</dbReference>
<feature type="non-terminal residue" evidence="4">
    <location>
        <position position="975"/>
    </location>
</feature>
<dbReference type="OrthoDB" id="6078042at2759"/>
<protein>
    <submittedName>
        <fullName evidence="4">Neuralized-like protein</fullName>
    </submittedName>
</protein>
<dbReference type="GO" id="GO:0007165">
    <property type="term" value="P:signal transduction"/>
    <property type="evidence" value="ECO:0007669"/>
    <property type="project" value="InterPro"/>
</dbReference>